<evidence type="ECO:0000256" key="2">
    <source>
        <dbReference type="SAM" id="Phobius"/>
    </source>
</evidence>
<evidence type="ECO:0000256" key="1">
    <source>
        <dbReference type="SAM" id="MobiDB-lite"/>
    </source>
</evidence>
<keyword evidence="2" id="KW-0812">Transmembrane</keyword>
<sequence length="133" mass="14634">MRPIRYRKAPPLLAFGWVQAGTLIDPPARIQVQLQGLVATVLMSLIEAIVDTIFWVFFLYRVPVTPPISGRDKLGIRAGCIPGGPQAVSSRATLTPDMVDREICMDLREGTSRSPPSQRDRFPSKAQGGSQYP</sequence>
<name>A0AAF0TFR4_SOLVR</name>
<accession>A0AAF0TFR4</accession>
<dbReference type="EMBL" id="CP133614">
    <property type="protein sequence ID" value="WMV18802.1"/>
    <property type="molecule type" value="Genomic_DNA"/>
</dbReference>
<evidence type="ECO:0000313" key="4">
    <source>
        <dbReference type="Proteomes" id="UP001234989"/>
    </source>
</evidence>
<keyword evidence="4" id="KW-1185">Reference proteome</keyword>
<proteinExistence type="predicted"/>
<feature type="transmembrane region" description="Helical" evidence="2">
    <location>
        <begin position="36"/>
        <end position="60"/>
    </location>
</feature>
<gene>
    <name evidence="3" type="ORF">MTR67_012187</name>
</gene>
<keyword evidence="2" id="KW-0472">Membrane</keyword>
<dbReference type="AlphaFoldDB" id="A0AAF0TFR4"/>
<keyword evidence="2" id="KW-1133">Transmembrane helix</keyword>
<organism evidence="3 4">
    <name type="scientific">Solanum verrucosum</name>
    <dbReference type="NCBI Taxonomy" id="315347"/>
    <lineage>
        <taxon>Eukaryota</taxon>
        <taxon>Viridiplantae</taxon>
        <taxon>Streptophyta</taxon>
        <taxon>Embryophyta</taxon>
        <taxon>Tracheophyta</taxon>
        <taxon>Spermatophyta</taxon>
        <taxon>Magnoliopsida</taxon>
        <taxon>eudicotyledons</taxon>
        <taxon>Gunneridae</taxon>
        <taxon>Pentapetalae</taxon>
        <taxon>asterids</taxon>
        <taxon>lamiids</taxon>
        <taxon>Solanales</taxon>
        <taxon>Solanaceae</taxon>
        <taxon>Solanoideae</taxon>
        <taxon>Solaneae</taxon>
        <taxon>Solanum</taxon>
    </lineage>
</organism>
<protein>
    <submittedName>
        <fullName evidence="3">Uncharacterized protein</fullName>
    </submittedName>
</protein>
<dbReference type="Proteomes" id="UP001234989">
    <property type="component" value="Chromosome 3"/>
</dbReference>
<evidence type="ECO:0000313" key="3">
    <source>
        <dbReference type="EMBL" id="WMV18802.1"/>
    </source>
</evidence>
<feature type="region of interest" description="Disordered" evidence="1">
    <location>
        <begin position="108"/>
        <end position="133"/>
    </location>
</feature>
<reference evidence="3" key="1">
    <citation type="submission" date="2023-08" db="EMBL/GenBank/DDBJ databases">
        <title>A de novo genome assembly of Solanum verrucosum Schlechtendal, a Mexican diploid species geographically isolated from the other diploid A-genome species in potato relatives.</title>
        <authorList>
            <person name="Hosaka K."/>
        </authorList>
    </citation>
    <scope>NUCLEOTIDE SEQUENCE</scope>
    <source>
        <tissue evidence="3">Young leaves</tissue>
    </source>
</reference>